<evidence type="ECO:0000313" key="3">
    <source>
        <dbReference type="Proteomes" id="UP000789595"/>
    </source>
</evidence>
<feature type="region of interest" description="Disordered" evidence="1">
    <location>
        <begin position="228"/>
        <end position="249"/>
    </location>
</feature>
<evidence type="ECO:0000256" key="1">
    <source>
        <dbReference type="SAM" id="MobiDB-lite"/>
    </source>
</evidence>
<name>A0A8J2WYJ9_9STRA</name>
<keyword evidence="3" id="KW-1185">Reference proteome</keyword>
<evidence type="ECO:0000313" key="2">
    <source>
        <dbReference type="EMBL" id="CAH0372714.1"/>
    </source>
</evidence>
<dbReference type="EMBL" id="CAKKNE010000003">
    <property type="protein sequence ID" value="CAH0372714.1"/>
    <property type="molecule type" value="Genomic_DNA"/>
</dbReference>
<accession>A0A8J2WYJ9</accession>
<feature type="region of interest" description="Disordered" evidence="1">
    <location>
        <begin position="365"/>
        <end position="386"/>
    </location>
</feature>
<feature type="region of interest" description="Disordered" evidence="1">
    <location>
        <begin position="1"/>
        <end position="34"/>
    </location>
</feature>
<protein>
    <submittedName>
        <fullName evidence="2">Uncharacterized protein</fullName>
    </submittedName>
</protein>
<sequence>MSTAVARGPAARHRPSAAPVNSTHTCAPSVGERSPLGKEIGPVVVVVVVEVLVEGVDGRRLGLQENLELGQRVEVDVGEELPHVGEPELVEVADDEVGDAELVGRVRADDADGAHLGLVGRDEVVDRVGEDDDAAGLAAELHGGVEERLLRAVAVVFGAHDAPVEVVRQVEPAQAGVEQLPREARHRAARHVAASQVAEPRFDARARRRLELVAQLGDELAVPFGGRARGAPVARPPKDRVDGDLGPHARPEHVVDVARRRRRVVELGGDGRPRVHERRQHLDVGDDALEAKNGAERALGAPLVEPLLQVVRLEEVLDLVDRKLRRRLEGGDASTPPRRLVRLSVVVVVVRGGAAGCSGWRAVAAPRRGPRREHDGQDRRDAHSCIGSSPRPVQVCCSISTFCQGPRPVLSSRDA</sequence>
<organism evidence="2 3">
    <name type="scientific">Pelagomonas calceolata</name>
    <dbReference type="NCBI Taxonomy" id="35677"/>
    <lineage>
        <taxon>Eukaryota</taxon>
        <taxon>Sar</taxon>
        <taxon>Stramenopiles</taxon>
        <taxon>Ochrophyta</taxon>
        <taxon>Pelagophyceae</taxon>
        <taxon>Pelagomonadales</taxon>
        <taxon>Pelagomonadaceae</taxon>
        <taxon>Pelagomonas</taxon>
    </lineage>
</organism>
<comment type="caution">
    <text evidence="2">The sequence shown here is derived from an EMBL/GenBank/DDBJ whole genome shotgun (WGS) entry which is preliminary data.</text>
</comment>
<feature type="compositionally biased region" description="Basic and acidic residues" evidence="1">
    <location>
        <begin position="372"/>
        <end position="383"/>
    </location>
</feature>
<feature type="compositionally biased region" description="Basic and acidic residues" evidence="1">
    <location>
        <begin position="236"/>
        <end position="249"/>
    </location>
</feature>
<proteinExistence type="predicted"/>
<dbReference type="Proteomes" id="UP000789595">
    <property type="component" value="Unassembled WGS sequence"/>
</dbReference>
<dbReference type="AlphaFoldDB" id="A0A8J2WYJ9"/>
<gene>
    <name evidence="2" type="ORF">PECAL_3P27350</name>
</gene>
<reference evidence="2" key="1">
    <citation type="submission" date="2021-11" db="EMBL/GenBank/DDBJ databases">
        <authorList>
            <consortium name="Genoscope - CEA"/>
            <person name="William W."/>
        </authorList>
    </citation>
    <scope>NUCLEOTIDE SEQUENCE</scope>
</reference>